<sequence>MVSPNRQRYIVATSPKSGGYGRYRNMTPQHYPTRALVSYNESTQLSELRCRRHTRASQKRCSFW</sequence>
<dbReference type="RefSeq" id="XP_007315842.1">
    <property type="nucleotide sequence ID" value="XM_007315780.1"/>
</dbReference>
<dbReference type="AlphaFoldDB" id="F8NPW3"/>
<name>F8NPW3_SERL9</name>
<gene>
    <name evidence="1" type="ORF">SERLADRAFT_461741</name>
</gene>
<reference evidence="1" key="1">
    <citation type="submission" date="2011-04" db="EMBL/GenBank/DDBJ databases">
        <title>Evolution of plant cell wall degrading machinery underlies the functional diversity of forest fungi.</title>
        <authorList>
            <consortium name="US DOE Joint Genome Institute (JGI-PGF)"/>
            <person name="Eastwood D.C."/>
            <person name="Floudas D."/>
            <person name="Binder M."/>
            <person name="Majcherczyk A."/>
            <person name="Schneider P."/>
            <person name="Aerts A."/>
            <person name="Asiegbu F.O."/>
            <person name="Baker S.E."/>
            <person name="Barry K."/>
            <person name="Bendiksby M."/>
            <person name="Blumentritt M."/>
            <person name="Coutinho P.M."/>
            <person name="Cullen D."/>
            <person name="Cullen D."/>
            <person name="Gathman A."/>
            <person name="Goodell B."/>
            <person name="Henrissat B."/>
            <person name="Ihrmark K."/>
            <person name="Kauserud H."/>
            <person name="Kohler A."/>
            <person name="LaButti K."/>
            <person name="Lapidus A."/>
            <person name="Lavin J.L."/>
            <person name="Lee Y.-H."/>
            <person name="Lindquist E."/>
            <person name="Lilly W."/>
            <person name="Lucas S."/>
            <person name="Morin E."/>
            <person name="Murat C."/>
            <person name="Oguiza J.A."/>
            <person name="Park J."/>
            <person name="Pisabarro A.G."/>
            <person name="Riley R."/>
            <person name="Rosling A."/>
            <person name="Salamov A."/>
            <person name="Schmidt O."/>
            <person name="Schmutz J."/>
            <person name="Skrede I."/>
            <person name="Stenlid J."/>
            <person name="Wiebenga A."/>
            <person name="Xie X."/>
            <person name="Kues U."/>
            <person name="Hibbett D.S."/>
            <person name="Hoffmeister D."/>
            <person name="Hogberg N."/>
            <person name="Martin F."/>
            <person name="Grigoriev I.V."/>
            <person name="Watkinson S.C."/>
        </authorList>
    </citation>
    <scope>NUCLEOTIDE SEQUENCE</scope>
    <source>
        <strain evidence="1">S7.9</strain>
    </source>
</reference>
<dbReference type="EMBL" id="GL945431">
    <property type="protein sequence ID" value="EGO27751.1"/>
    <property type="molecule type" value="Genomic_DNA"/>
</dbReference>
<dbReference type="KEGG" id="sla:SERLADRAFT_461741"/>
<dbReference type="HOGENOM" id="CLU_2869004_0_0_1"/>
<dbReference type="OrthoDB" id="2612094at2759"/>
<accession>F8NPW3</accession>
<dbReference type="Proteomes" id="UP000008064">
    <property type="component" value="Unassembled WGS sequence"/>
</dbReference>
<evidence type="ECO:0000313" key="1">
    <source>
        <dbReference type="EMBL" id="EGO27751.1"/>
    </source>
</evidence>
<organism>
    <name type="scientific">Serpula lacrymans var. lacrymans (strain S7.9)</name>
    <name type="common">Dry rot fungus</name>
    <dbReference type="NCBI Taxonomy" id="578457"/>
    <lineage>
        <taxon>Eukaryota</taxon>
        <taxon>Fungi</taxon>
        <taxon>Dikarya</taxon>
        <taxon>Basidiomycota</taxon>
        <taxon>Agaricomycotina</taxon>
        <taxon>Agaricomycetes</taxon>
        <taxon>Agaricomycetidae</taxon>
        <taxon>Boletales</taxon>
        <taxon>Coniophorineae</taxon>
        <taxon>Serpulaceae</taxon>
        <taxon>Serpula</taxon>
    </lineage>
</organism>
<proteinExistence type="predicted"/>
<dbReference type="GeneID" id="18818270"/>
<protein>
    <submittedName>
        <fullName evidence="1">Uncharacterized protein</fullName>
    </submittedName>
</protein>